<keyword evidence="11" id="KW-0460">Magnesium</keyword>
<dbReference type="EC" id="3.5.4.19" evidence="11"/>
<keyword evidence="11" id="KW-0479">Metal-binding</keyword>
<dbReference type="GO" id="GO:0004636">
    <property type="term" value="F:phosphoribosyl-ATP diphosphatase activity"/>
    <property type="evidence" value="ECO:0007669"/>
    <property type="project" value="UniProtKB-EC"/>
</dbReference>
<keyword evidence="10 11" id="KW-0368">Histidine biosynthesis</keyword>
<evidence type="ECO:0000256" key="5">
    <source>
        <dbReference type="ARBA" id="ARBA00007731"/>
    </source>
</evidence>
<feature type="binding site" evidence="11">
    <location>
        <position position="103"/>
    </location>
    <ligand>
        <name>Zn(2+)</name>
        <dbReference type="ChEBI" id="CHEBI:29105"/>
        <note>ligand shared between dimeric partners</note>
    </ligand>
</feature>
<dbReference type="PANTHER" id="PTHR42945">
    <property type="entry name" value="HISTIDINE BIOSYNTHESIS BIFUNCTIONAL PROTEIN"/>
    <property type="match status" value="1"/>
</dbReference>
<keyword evidence="7 11" id="KW-0963">Cytoplasm</keyword>
<evidence type="ECO:0000256" key="3">
    <source>
        <dbReference type="ARBA" id="ARBA00005169"/>
    </source>
</evidence>
<comment type="caution">
    <text evidence="12">The sequence shown here is derived from an EMBL/GenBank/DDBJ whole genome shotgun (WGS) entry which is preliminary data.</text>
</comment>
<feature type="binding site" evidence="11">
    <location>
        <position position="78"/>
    </location>
    <ligand>
        <name>Mg(2+)</name>
        <dbReference type="ChEBI" id="CHEBI:18420"/>
    </ligand>
</feature>
<dbReference type="EMBL" id="AEIG01000024">
    <property type="protein sequence ID" value="EGG30100.1"/>
    <property type="molecule type" value="Genomic_DNA"/>
</dbReference>
<dbReference type="Pfam" id="PF01502">
    <property type="entry name" value="PRA-CH"/>
    <property type="match status" value="1"/>
</dbReference>
<evidence type="ECO:0000256" key="7">
    <source>
        <dbReference type="ARBA" id="ARBA00022490"/>
    </source>
</evidence>
<accession>F3L0P3</accession>
<proteinExistence type="inferred from homology"/>
<dbReference type="HAMAP" id="MF_01021">
    <property type="entry name" value="HisI"/>
    <property type="match status" value="1"/>
</dbReference>
<keyword evidence="13" id="KW-1185">Reference proteome</keyword>
<comment type="catalytic activity">
    <reaction evidence="2">
        <text>1-(5-phospho-beta-D-ribosyl)-ATP + H2O = 1-(5-phospho-beta-D-ribosyl)-5'-AMP + diphosphate + H(+)</text>
        <dbReference type="Rhea" id="RHEA:22828"/>
        <dbReference type="ChEBI" id="CHEBI:15377"/>
        <dbReference type="ChEBI" id="CHEBI:15378"/>
        <dbReference type="ChEBI" id="CHEBI:33019"/>
        <dbReference type="ChEBI" id="CHEBI:59457"/>
        <dbReference type="ChEBI" id="CHEBI:73183"/>
        <dbReference type="EC" id="3.6.1.31"/>
    </reaction>
</comment>
<evidence type="ECO:0000313" key="12">
    <source>
        <dbReference type="EMBL" id="EGG30100.1"/>
    </source>
</evidence>
<evidence type="ECO:0000256" key="10">
    <source>
        <dbReference type="ARBA" id="ARBA00023102"/>
    </source>
</evidence>
<evidence type="ECO:0000256" key="8">
    <source>
        <dbReference type="ARBA" id="ARBA00022605"/>
    </source>
</evidence>
<dbReference type="FunFam" id="3.10.20.810:FF:000001">
    <property type="entry name" value="Histidine biosynthesis bifunctional protein HisIE"/>
    <property type="match status" value="1"/>
</dbReference>
<keyword evidence="9 11" id="KW-0378">Hydrolase</keyword>
<dbReference type="Gene3D" id="3.10.20.810">
    <property type="entry name" value="Phosphoribosyl-AMP cyclohydrolase"/>
    <property type="match status" value="1"/>
</dbReference>
<dbReference type="UniPathway" id="UPA00031">
    <property type="reaction ID" value="UER00008"/>
</dbReference>
<evidence type="ECO:0000256" key="9">
    <source>
        <dbReference type="ARBA" id="ARBA00022801"/>
    </source>
</evidence>
<dbReference type="GO" id="GO:0000287">
    <property type="term" value="F:magnesium ion binding"/>
    <property type="evidence" value="ECO:0007669"/>
    <property type="project" value="UniProtKB-UniRule"/>
</dbReference>
<sequence>MTSPLLSAIKFNEQGLIPAIAQDADSGDVLMMAWMNQDAVLATLQEQRAVYFSRSRDQLWRKGESSGNVQQLVDIRLDCDGDTLLLKVRQIGGIACHTGRANCFYRALKNNEWYDSEPVIKDPESLYGSSTKSE</sequence>
<comment type="pathway">
    <text evidence="4">Amino-acid biosynthesis; L-histidine biosynthesis; L-histidine from 5-phospho-alpha-D-ribose 1-diphosphate: step 2/9.</text>
</comment>
<comment type="similarity">
    <text evidence="6">In the N-terminal section; belongs to the PRA-CH family.</text>
</comment>
<dbReference type="GO" id="GO:0000105">
    <property type="term" value="P:L-histidine biosynthetic process"/>
    <property type="evidence" value="ECO:0007669"/>
    <property type="project" value="UniProtKB-UniRule"/>
</dbReference>
<dbReference type="SUPFAM" id="SSF141734">
    <property type="entry name" value="HisI-like"/>
    <property type="match status" value="1"/>
</dbReference>
<name>F3L0P3_9GAMM</name>
<comment type="similarity">
    <text evidence="11">Belongs to the PRA-CH family.</text>
</comment>
<dbReference type="NCBIfam" id="NF000768">
    <property type="entry name" value="PRK00051.1"/>
    <property type="match status" value="1"/>
</dbReference>
<comment type="subcellular location">
    <subcellularLocation>
        <location evidence="11">Cytoplasm</location>
    </subcellularLocation>
</comment>
<keyword evidence="11" id="KW-0862">Zinc</keyword>
<dbReference type="eggNOG" id="COG0139">
    <property type="taxonomic scope" value="Bacteria"/>
</dbReference>
<dbReference type="RefSeq" id="WP_009575275.1">
    <property type="nucleotide sequence ID" value="NZ_AEIG01000024.1"/>
</dbReference>
<feature type="binding site" evidence="11">
    <location>
        <position position="80"/>
    </location>
    <ligand>
        <name>Mg(2+)</name>
        <dbReference type="ChEBI" id="CHEBI:18420"/>
    </ligand>
</feature>
<dbReference type="InterPro" id="IPR026660">
    <property type="entry name" value="PRA-CH"/>
</dbReference>
<comment type="cofactor">
    <cofactor evidence="11">
        <name>Mg(2+)</name>
        <dbReference type="ChEBI" id="CHEBI:18420"/>
    </cofactor>
    <text evidence="11">Binds 1 Mg(2+) ion per subunit.</text>
</comment>
<comment type="function">
    <text evidence="11">Catalyzes the hydrolysis of the adenine ring of phosphoribosyl-AMP.</text>
</comment>
<dbReference type="GO" id="GO:0004635">
    <property type="term" value="F:phosphoribosyl-AMP cyclohydrolase activity"/>
    <property type="evidence" value="ECO:0007669"/>
    <property type="project" value="UniProtKB-UniRule"/>
</dbReference>
<dbReference type="GO" id="GO:0005737">
    <property type="term" value="C:cytoplasm"/>
    <property type="evidence" value="ECO:0007669"/>
    <property type="project" value="UniProtKB-SubCell"/>
</dbReference>
<dbReference type="Proteomes" id="UP000005615">
    <property type="component" value="Unassembled WGS sequence"/>
</dbReference>
<feature type="binding site" evidence="11">
    <location>
        <position position="96"/>
    </location>
    <ligand>
        <name>Zn(2+)</name>
        <dbReference type="ChEBI" id="CHEBI:29105"/>
        <note>ligand shared between dimeric partners</note>
    </ligand>
</feature>
<organism evidence="12 13">
    <name type="scientific">Aequoribacter fuscus</name>
    <dbReference type="NCBI Taxonomy" id="2518989"/>
    <lineage>
        <taxon>Bacteria</taxon>
        <taxon>Pseudomonadati</taxon>
        <taxon>Pseudomonadota</taxon>
        <taxon>Gammaproteobacteria</taxon>
        <taxon>Cellvibrionales</taxon>
        <taxon>Halieaceae</taxon>
        <taxon>Aequoribacter</taxon>
    </lineage>
</organism>
<comment type="pathway">
    <text evidence="3 11">Amino-acid biosynthesis; L-histidine biosynthesis; L-histidine from 5-phospho-alpha-D-ribose 1-diphosphate: step 3/9.</text>
</comment>
<comment type="catalytic activity">
    <reaction evidence="1 11">
        <text>1-(5-phospho-beta-D-ribosyl)-5'-AMP + H2O = 1-(5-phospho-beta-D-ribosyl)-5-[(5-phospho-beta-D-ribosylamino)methylideneamino]imidazole-4-carboxamide</text>
        <dbReference type="Rhea" id="RHEA:20049"/>
        <dbReference type="ChEBI" id="CHEBI:15377"/>
        <dbReference type="ChEBI" id="CHEBI:58435"/>
        <dbReference type="ChEBI" id="CHEBI:59457"/>
        <dbReference type="EC" id="3.5.4.19"/>
    </reaction>
</comment>
<dbReference type="InterPro" id="IPR038019">
    <property type="entry name" value="PRib_AMP_CycHydrolase_sf"/>
</dbReference>
<dbReference type="GO" id="GO:0008270">
    <property type="term" value="F:zinc ion binding"/>
    <property type="evidence" value="ECO:0007669"/>
    <property type="project" value="UniProtKB-UniRule"/>
</dbReference>
<feature type="binding site" evidence="11">
    <location>
        <position position="79"/>
    </location>
    <ligand>
        <name>Zn(2+)</name>
        <dbReference type="ChEBI" id="CHEBI:29105"/>
        <note>ligand shared between dimeric partners</note>
    </ligand>
</feature>
<evidence type="ECO:0000313" key="13">
    <source>
        <dbReference type="Proteomes" id="UP000005615"/>
    </source>
</evidence>
<comment type="cofactor">
    <cofactor evidence="11">
        <name>Zn(2+)</name>
        <dbReference type="ChEBI" id="CHEBI:29105"/>
    </cofactor>
    <text evidence="11">Binds 1 zinc ion per subunit.</text>
</comment>
<dbReference type="PANTHER" id="PTHR42945:SF1">
    <property type="entry name" value="HISTIDINE BIOSYNTHESIS BIFUNCTIONAL PROTEIN HIS7"/>
    <property type="match status" value="1"/>
</dbReference>
<evidence type="ECO:0000256" key="4">
    <source>
        <dbReference type="ARBA" id="ARBA00005204"/>
    </source>
</evidence>
<evidence type="ECO:0000256" key="1">
    <source>
        <dbReference type="ARBA" id="ARBA00000024"/>
    </source>
</evidence>
<comment type="similarity">
    <text evidence="5">In the C-terminal section; belongs to the PRA-PH family.</text>
</comment>
<dbReference type="OrthoDB" id="9795769at2"/>
<comment type="subunit">
    <text evidence="11">Homodimer.</text>
</comment>
<protein>
    <recommendedName>
        <fullName evidence="11">Phosphoribosyl-AMP cyclohydrolase</fullName>
        <shortName evidence="11">PRA-CH</shortName>
        <ecNumber evidence="11">3.5.4.19</ecNumber>
    </recommendedName>
</protein>
<evidence type="ECO:0000256" key="6">
    <source>
        <dbReference type="ARBA" id="ARBA00008299"/>
    </source>
</evidence>
<gene>
    <name evidence="11" type="primary">hisI</name>
    <name evidence="12" type="ORF">IMCC3088_985</name>
</gene>
<dbReference type="InterPro" id="IPR002496">
    <property type="entry name" value="PRib_AMP_CycHydrolase_dom"/>
</dbReference>
<keyword evidence="8 11" id="KW-0028">Amino-acid biosynthesis</keyword>
<feature type="binding site" evidence="11">
    <location>
        <position position="82"/>
    </location>
    <ligand>
        <name>Mg(2+)</name>
        <dbReference type="ChEBI" id="CHEBI:18420"/>
    </ligand>
</feature>
<dbReference type="STRING" id="2518989.IMCC3088_985"/>
<evidence type="ECO:0000256" key="2">
    <source>
        <dbReference type="ARBA" id="ARBA00001460"/>
    </source>
</evidence>
<reference evidence="12 13" key="1">
    <citation type="journal article" date="2011" name="J. Bacteriol.">
        <title>Genome sequence of strain IMCC3088, a proteorhodopsin-containing marine bacterium belonging to the OM60/NOR5 clade.</title>
        <authorList>
            <person name="Jang Y."/>
            <person name="Oh H.M."/>
            <person name="Kang I."/>
            <person name="Lee K."/>
            <person name="Yang S.J."/>
            <person name="Cho J.C."/>
        </authorList>
    </citation>
    <scope>NUCLEOTIDE SEQUENCE [LARGE SCALE GENOMIC DNA]</scope>
    <source>
        <strain evidence="12 13">IMCC3088</strain>
    </source>
</reference>
<evidence type="ECO:0000256" key="11">
    <source>
        <dbReference type="HAMAP-Rule" id="MF_01021"/>
    </source>
</evidence>
<dbReference type="AlphaFoldDB" id="F3L0P3"/>